<dbReference type="GO" id="GO:0004519">
    <property type="term" value="F:endonuclease activity"/>
    <property type="evidence" value="ECO:0007669"/>
    <property type="project" value="UniProtKB-KW"/>
</dbReference>
<keyword evidence="16" id="KW-0233">DNA recombination</keyword>
<dbReference type="Gene3D" id="1.10.340.70">
    <property type="match status" value="1"/>
</dbReference>
<evidence type="ECO:0000256" key="3">
    <source>
        <dbReference type="ARBA" id="ARBA00022670"/>
    </source>
</evidence>
<dbReference type="SUPFAM" id="SSF54160">
    <property type="entry name" value="Chromo domain-like"/>
    <property type="match status" value="1"/>
</dbReference>
<keyword evidence="8" id="KW-0064">Aspartyl protease</keyword>
<keyword evidence="7" id="KW-0479">Metal-binding</keyword>
<evidence type="ECO:0000256" key="14">
    <source>
        <dbReference type="ARBA" id="ARBA00022932"/>
    </source>
</evidence>
<dbReference type="CDD" id="cd00303">
    <property type="entry name" value="retropepsin_like"/>
    <property type="match status" value="1"/>
</dbReference>
<dbReference type="GO" id="GO:0015074">
    <property type="term" value="P:DNA integration"/>
    <property type="evidence" value="ECO:0007669"/>
    <property type="project" value="UniProtKB-KW"/>
</dbReference>
<dbReference type="FunFam" id="3.30.70.270:FF:000063">
    <property type="entry name" value="Zinc knuckle domaincontaining protein"/>
    <property type="match status" value="1"/>
</dbReference>
<dbReference type="Pfam" id="PF00078">
    <property type="entry name" value="RVT_1"/>
    <property type="match status" value="1"/>
</dbReference>
<evidence type="ECO:0000259" key="18">
    <source>
        <dbReference type="PROSITE" id="PS50878"/>
    </source>
</evidence>
<gene>
    <name evidence="19" type="ORF">DID88_010020</name>
</gene>
<dbReference type="GO" id="GO:0003677">
    <property type="term" value="F:DNA binding"/>
    <property type="evidence" value="ECO:0007669"/>
    <property type="project" value="UniProtKB-KW"/>
</dbReference>
<dbReference type="InterPro" id="IPR050951">
    <property type="entry name" value="Retrovirus_Pol_polyprotein"/>
</dbReference>
<dbReference type="EMBL" id="QKRW01000038">
    <property type="protein sequence ID" value="RAL60702.1"/>
    <property type="molecule type" value="Genomic_DNA"/>
</dbReference>
<dbReference type="InterPro" id="IPR043502">
    <property type="entry name" value="DNA/RNA_pol_sf"/>
</dbReference>
<evidence type="ECO:0000256" key="4">
    <source>
        <dbReference type="ARBA" id="ARBA00022679"/>
    </source>
</evidence>
<protein>
    <recommendedName>
        <fullName evidence="2">RNA-directed DNA polymerase</fullName>
        <ecNumber evidence="2">2.7.7.49</ecNumber>
    </recommendedName>
</protein>
<dbReference type="CDD" id="cd09274">
    <property type="entry name" value="RNase_HI_RT_Ty3"/>
    <property type="match status" value="1"/>
</dbReference>
<dbReference type="GO" id="GO:0006338">
    <property type="term" value="P:chromatin remodeling"/>
    <property type="evidence" value="ECO:0007669"/>
    <property type="project" value="UniProtKB-ARBA"/>
</dbReference>
<keyword evidence="4" id="KW-0808">Transferase</keyword>
<proteinExistence type="predicted"/>
<evidence type="ECO:0000256" key="7">
    <source>
        <dbReference type="ARBA" id="ARBA00022723"/>
    </source>
</evidence>
<dbReference type="Pfam" id="PF17921">
    <property type="entry name" value="Integrase_H2C2"/>
    <property type="match status" value="1"/>
</dbReference>
<feature type="domain" description="Reverse transcriptase" evidence="18">
    <location>
        <begin position="256"/>
        <end position="449"/>
    </location>
</feature>
<feature type="domain" description="Chromo" evidence="17">
    <location>
        <begin position="906"/>
        <end position="956"/>
    </location>
</feature>
<dbReference type="PANTHER" id="PTHR37984:SF5">
    <property type="entry name" value="PROTEIN NYNRIN-LIKE"/>
    <property type="match status" value="1"/>
</dbReference>
<comment type="subunit">
    <text evidence="1">Component of the NuA4 histone acetyltransferase complex.</text>
</comment>
<evidence type="ECO:0000256" key="10">
    <source>
        <dbReference type="ARBA" id="ARBA00022801"/>
    </source>
</evidence>
<dbReference type="GO" id="GO:0006508">
    <property type="term" value="P:proteolysis"/>
    <property type="evidence" value="ECO:0007669"/>
    <property type="project" value="UniProtKB-KW"/>
</dbReference>
<dbReference type="InterPro" id="IPR041373">
    <property type="entry name" value="RT_RNaseH"/>
</dbReference>
<dbReference type="GO" id="GO:0046872">
    <property type="term" value="F:metal ion binding"/>
    <property type="evidence" value="ECO:0007669"/>
    <property type="project" value="UniProtKB-KW"/>
</dbReference>
<name>A0A395IJZ9_9HELO</name>
<dbReference type="PROSITE" id="PS50878">
    <property type="entry name" value="RT_POL"/>
    <property type="match status" value="1"/>
</dbReference>
<dbReference type="SUPFAM" id="SSF56672">
    <property type="entry name" value="DNA/RNA polymerases"/>
    <property type="match status" value="1"/>
</dbReference>
<keyword evidence="14" id="KW-0239">DNA-directed DNA polymerase</keyword>
<reference evidence="19 20" key="1">
    <citation type="submission" date="2018-06" db="EMBL/GenBank/DDBJ databases">
        <title>Genome Sequence of the Brown Rot Fungal Pathogen Monilinia fructigena.</title>
        <authorList>
            <person name="Landi L."/>
            <person name="De Miccolis Angelini R.M."/>
            <person name="Pollastro S."/>
            <person name="Abate D."/>
            <person name="Faretra F."/>
            <person name="Romanazzi G."/>
        </authorList>
    </citation>
    <scope>NUCLEOTIDE SEQUENCE [LARGE SCALE GENOMIC DNA]</scope>
    <source>
        <strain evidence="19 20">Mfrg269</strain>
    </source>
</reference>
<dbReference type="Gene3D" id="3.10.10.10">
    <property type="entry name" value="HIV Type 1 Reverse Transcriptase, subunit A, domain 1"/>
    <property type="match status" value="1"/>
</dbReference>
<evidence type="ECO:0000256" key="11">
    <source>
        <dbReference type="ARBA" id="ARBA00022842"/>
    </source>
</evidence>
<keyword evidence="12" id="KW-0229">DNA integration</keyword>
<dbReference type="InterPro" id="IPR016197">
    <property type="entry name" value="Chromo-like_dom_sf"/>
</dbReference>
<evidence type="ECO:0000256" key="5">
    <source>
        <dbReference type="ARBA" id="ARBA00022695"/>
    </source>
</evidence>
<dbReference type="GO" id="GO:0004190">
    <property type="term" value="F:aspartic-type endopeptidase activity"/>
    <property type="evidence" value="ECO:0007669"/>
    <property type="project" value="UniProtKB-KW"/>
</dbReference>
<keyword evidence="10" id="KW-0378">Hydrolase</keyword>
<dbReference type="GO" id="GO:0006310">
    <property type="term" value="P:DNA recombination"/>
    <property type="evidence" value="ECO:0007669"/>
    <property type="project" value="UniProtKB-KW"/>
</dbReference>
<dbReference type="Pfam" id="PF24626">
    <property type="entry name" value="SH3_Tf2-1"/>
    <property type="match status" value="1"/>
</dbReference>
<dbReference type="SMART" id="SM00298">
    <property type="entry name" value="CHROMO"/>
    <property type="match status" value="1"/>
</dbReference>
<dbReference type="Gene3D" id="2.40.70.10">
    <property type="entry name" value="Acid Proteases"/>
    <property type="match status" value="1"/>
</dbReference>
<dbReference type="EC" id="2.7.7.49" evidence="2"/>
<dbReference type="InterPro" id="IPR041588">
    <property type="entry name" value="Integrase_H2C2"/>
</dbReference>
<keyword evidence="5" id="KW-0548">Nucleotidyltransferase</keyword>
<evidence type="ECO:0000256" key="9">
    <source>
        <dbReference type="ARBA" id="ARBA00022759"/>
    </source>
</evidence>
<keyword evidence="15" id="KW-0238">DNA-binding</keyword>
<dbReference type="Gene3D" id="2.40.50.40">
    <property type="match status" value="1"/>
</dbReference>
<evidence type="ECO:0000256" key="13">
    <source>
        <dbReference type="ARBA" id="ARBA00022918"/>
    </source>
</evidence>
<dbReference type="Gene3D" id="3.30.70.270">
    <property type="match status" value="2"/>
</dbReference>
<evidence type="ECO:0000256" key="16">
    <source>
        <dbReference type="ARBA" id="ARBA00023172"/>
    </source>
</evidence>
<comment type="caution">
    <text evidence="19">The sequence shown here is derived from an EMBL/GenBank/DDBJ whole genome shotgun (WGS) entry which is preliminary data.</text>
</comment>
<dbReference type="GO" id="GO:0003887">
    <property type="term" value="F:DNA-directed DNA polymerase activity"/>
    <property type="evidence" value="ECO:0007669"/>
    <property type="project" value="UniProtKB-KW"/>
</dbReference>
<dbReference type="InterPro" id="IPR000477">
    <property type="entry name" value="RT_dom"/>
</dbReference>
<evidence type="ECO:0000256" key="8">
    <source>
        <dbReference type="ARBA" id="ARBA00022750"/>
    </source>
</evidence>
<evidence type="ECO:0000313" key="20">
    <source>
        <dbReference type="Proteomes" id="UP000249056"/>
    </source>
</evidence>
<dbReference type="AlphaFoldDB" id="A0A395IJZ9"/>
<dbReference type="InterPro" id="IPR021109">
    <property type="entry name" value="Peptidase_aspartic_dom_sf"/>
</dbReference>
<evidence type="ECO:0000259" key="17">
    <source>
        <dbReference type="PROSITE" id="PS50013"/>
    </source>
</evidence>
<evidence type="ECO:0000256" key="2">
    <source>
        <dbReference type="ARBA" id="ARBA00012493"/>
    </source>
</evidence>
<keyword evidence="11" id="KW-0460">Magnesium</keyword>
<dbReference type="Proteomes" id="UP000249056">
    <property type="component" value="Unassembled WGS sequence"/>
</dbReference>
<keyword evidence="3" id="KW-0645">Protease</keyword>
<dbReference type="PANTHER" id="PTHR37984">
    <property type="entry name" value="PROTEIN CBG26694"/>
    <property type="match status" value="1"/>
</dbReference>
<dbReference type="InterPro" id="IPR000953">
    <property type="entry name" value="Chromo/chromo_shadow_dom"/>
</dbReference>
<dbReference type="InterPro" id="IPR043128">
    <property type="entry name" value="Rev_trsase/Diguanyl_cyclase"/>
</dbReference>
<dbReference type="InterPro" id="IPR056924">
    <property type="entry name" value="SH3_Tf2-1"/>
</dbReference>
<sequence length="985" mass="113238">MDSSPFLVSTLVNKDCFAKTLLDSGCLSYGLVSSAFATKNNLQRIPIPPRGLSGFDAPSSGKVTDVAVVSLDIDGHYEERSFLYIVPKLESYEMILGLPWINKQDARINGPKSECFIASTGTLVRNQASSLEPNGMLNIDCLPISIKAFRAITKNPRKRKIEVFAVSLKDIAKALAKTKKEKTDPRTKLPTTYWKFLKAFSPTDADKVPPLRGEGIDHKIELISENGKESTVPWGPLYNMSYDELLVLRKTLTEYLDKGFIRVSNSPAAAPVLFVRKPGGGLRFCVDYRALNKVTRKDRYPLPLIQETLQRAGKAKWYTKLDVSQAFHRIRIAEGDEWKTAFRTRYGLYEWMVTPFGLANAPSTFQRYINHTLREYLDDFLIRKLMDAGLFLDIDKCEFSVKRTKYLGFILDVNNGVEMDPEKVKIKAILEWQPPSSVKAVRSFLGFANFYRTFIRDYSDIVRPLTELTHKEQTFHWTDECQEVFTRLKEMFTTAPALVRFDKDKQTVIETDSSGWCIGGALLQYDEQGLLRPCAFFSKKNSPAECNYEIYDKEMLAIIRCLEAWDPELRSVSEFEIRTDHKNLQYFMTIQKLTERQMRWSLVLSRYNFSITYIQGKDNVRADALSRRPQDMPDNADERVDYRTKQLLQIRQEPGRTARIIKAAPVQVSPVEQVNSDAEVTLEELWTKTEGDDDNLRQAREAVRQGQRTFPTPLKLKVSISECSLSPEGRLMFRNRLWVPQDERLRTRMIQDVHDSKLCGHPGRENTTQILSRQYFWPQMSNDVRRFLKDVQEWAQSAMATAQQTMEDITNRRRRQAPSFKVGDKVWLSLRNIRTTKQCKKLDAKQAKYTVIGIVGTHSYRLNTPPGIHNVFHSQLLRSVSSDPLPSQRQDDTQPGPEILKDNEEYTVEKILEEKTVRRGRGQQRKLLVKWKGYAKPTWEPYDALENASALDIWERCKEERTGGGDNVTGYTRTKLGHMTCAHFA</sequence>
<keyword evidence="20" id="KW-1185">Reference proteome</keyword>
<accession>A0A395IJZ9</accession>
<keyword evidence="13" id="KW-0695">RNA-directed DNA polymerase</keyword>
<organism evidence="19 20">
    <name type="scientific">Monilinia fructigena</name>
    <dbReference type="NCBI Taxonomy" id="38457"/>
    <lineage>
        <taxon>Eukaryota</taxon>
        <taxon>Fungi</taxon>
        <taxon>Dikarya</taxon>
        <taxon>Ascomycota</taxon>
        <taxon>Pezizomycotina</taxon>
        <taxon>Leotiomycetes</taxon>
        <taxon>Helotiales</taxon>
        <taxon>Sclerotiniaceae</taxon>
        <taxon>Monilinia</taxon>
    </lineage>
</organism>
<dbReference type="OrthoDB" id="4499277at2759"/>
<evidence type="ECO:0000256" key="12">
    <source>
        <dbReference type="ARBA" id="ARBA00022908"/>
    </source>
</evidence>
<evidence type="ECO:0000256" key="1">
    <source>
        <dbReference type="ARBA" id="ARBA00011353"/>
    </source>
</evidence>
<keyword evidence="6" id="KW-0540">Nuclease</keyword>
<dbReference type="GO" id="GO:0003964">
    <property type="term" value="F:RNA-directed DNA polymerase activity"/>
    <property type="evidence" value="ECO:0007669"/>
    <property type="project" value="UniProtKB-KW"/>
</dbReference>
<dbReference type="Pfam" id="PF17917">
    <property type="entry name" value="RT_RNaseH"/>
    <property type="match status" value="1"/>
</dbReference>
<evidence type="ECO:0000256" key="6">
    <source>
        <dbReference type="ARBA" id="ARBA00022722"/>
    </source>
</evidence>
<keyword evidence="9" id="KW-0255">Endonuclease</keyword>
<evidence type="ECO:0000313" key="19">
    <source>
        <dbReference type="EMBL" id="RAL60702.1"/>
    </source>
</evidence>
<dbReference type="CDD" id="cd01647">
    <property type="entry name" value="RT_LTR"/>
    <property type="match status" value="1"/>
</dbReference>
<dbReference type="PROSITE" id="PS50013">
    <property type="entry name" value="CHROMO_2"/>
    <property type="match status" value="1"/>
</dbReference>
<evidence type="ECO:0000256" key="15">
    <source>
        <dbReference type="ARBA" id="ARBA00023125"/>
    </source>
</evidence>